<dbReference type="Proteomes" id="UP000887580">
    <property type="component" value="Unplaced"/>
</dbReference>
<organism evidence="1 2">
    <name type="scientific">Panagrolaimus sp. PS1159</name>
    <dbReference type="NCBI Taxonomy" id="55785"/>
    <lineage>
        <taxon>Eukaryota</taxon>
        <taxon>Metazoa</taxon>
        <taxon>Ecdysozoa</taxon>
        <taxon>Nematoda</taxon>
        <taxon>Chromadorea</taxon>
        <taxon>Rhabditida</taxon>
        <taxon>Tylenchina</taxon>
        <taxon>Panagrolaimomorpha</taxon>
        <taxon>Panagrolaimoidea</taxon>
        <taxon>Panagrolaimidae</taxon>
        <taxon>Panagrolaimus</taxon>
    </lineage>
</organism>
<dbReference type="WBParaSite" id="PS1159_v2.g22655.t1">
    <property type="protein sequence ID" value="PS1159_v2.g22655.t1"/>
    <property type="gene ID" value="PS1159_v2.g22655"/>
</dbReference>
<evidence type="ECO:0000313" key="1">
    <source>
        <dbReference type="Proteomes" id="UP000887580"/>
    </source>
</evidence>
<reference evidence="2" key="1">
    <citation type="submission" date="2022-11" db="UniProtKB">
        <authorList>
            <consortium name="WormBaseParasite"/>
        </authorList>
    </citation>
    <scope>IDENTIFICATION</scope>
</reference>
<proteinExistence type="predicted"/>
<evidence type="ECO:0000313" key="2">
    <source>
        <dbReference type="WBParaSite" id="PS1159_v2.g22655.t1"/>
    </source>
</evidence>
<protein>
    <submittedName>
        <fullName evidence="2">Uncharacterized protein</fullName>
    </submittedName>
</protein>
<name>A0AC35G0F6_9BILA</name>
<sequence>MCLNKGDAYFAHVPLEHVNPLQSCKYDKKKYMKYFLIGTLMSLIILGIPFTCFLLFLPVILFGVVFCILVAVIFSKLWIIGLATVIFLFFKTKKGQEFGHQLTTKCRANFFEKFHGCFKWSIQIYDIGLSLKIEDLSEKSIGGGEQIIQNDDNQPKISDYFSTSSPVIEKNKNQSILTDVDNQLHKSNIYPRFDVAESENNIPDDFEMITNRPSCPVESEYVL</sequence>
<accession>A0AC35G0F6</accession>